<evidence type="ECO:0008006" key="4">
    <source>
        <dbReference type="Google" id="ProtNLM"/>
    </source>
</evidence>
<reference evidence="2 3" key="1">
    <citation type="submission" date="2021-03" db="EMBL/GenBank/DDBJ databases">
        <title>Genomic and phenotypic characterization of Chloracidobacterium isolates provides evidence for multiple species.</title>
        <authorList>
            <person name="Saini M.K."/>
            <person name="Costas A.M.G."/>
            <person name="Tank M."/>
            <person name="Bryant D.A."/>
        </authorList>
    </citation>
    <scope>NUCLEOTIDE SEQUENCE [LARGE SCALE GENOMIC DNA]</scope>
    <source>
        <strain evidence="2 3">N</strain>
    </source>
</reference>
<organism evidence="2 3">
    <name type="scientific">Chloracidobacterium sp. N</name>
    <dbReference type="NCBI Taxonomy" id="2821540"/>
    <lineage>
        <taxon>Bacteria</taxon>
        <taxon>Pseudomonadati</taxon>
        <taxon>Acidobacteriota</taxon>
        <taxon>Terriglobia</taxon>
        <taxon>Terriglobales</taxon>
        <taxon>Acidobacteriaceae</taxon>
        <taxon>Chloracidobacterium</taxon>
        <taxon>Chloracidobacterium aggregatum</taxon>
    </lineage>
</organism>
<evidence type="ECO:0000313" key="3">
    <source>
        <dbReference type="Proteomes" id="UP000677668"/>
    </source>
</evidence>
<keyword evidence="3" id="KW-1185">Reference proteome</keyword>
<evidence type="ECO:0000256" key="1">
    <source>
        <dbReference type="SAM" id="Phobius"/>
    </source>
</evidence>
<keyword evidence="1" id="KW-0812">Transmembrane</keyword>
<sequence length="181" mass="21212">MNSKAIFSSIEENISRELKLYWGNNRLVIERNYGPWFKRPSVIFVFLIPMLLSILIIVLEVLLLGELNLKSFFLSFLLVVSFYFMVRRLIDAKRVILDMNRKTVRIEEEKKGKVKSEREFPVSAIKNILVYVDSYYKMSVYLDSNFESIRIISDEVSENKKKLEIAHKIAGLLEVPVIEKT</sequence>
<proteinExistence type="predicted"/>
<accession>A0ABX8B2X7</accession>
<feature type="transmembrane region" description="Helical" evidence="1">
    <location>
        <begin position="41"/>
        <end position="65"/>
    </location>
</feature>
<gene>
    <name evidence="2" type="ORF">J8C05_14820</name>
</gene>
<protein>
    <recommendedName>
        <fullName evidence="4">YcxB-like protein domain-containing protein</fullName>
    </recommendedName>
</protein>
<keyword evidence="1" id="KW-0472">Membrane</keyword>
<keyword evidence="1" id="KW-1133">Transmembrane helix</keyword>
<evidence type="ECO:0000313" key="2">
    <source>
        <dbReference type="EMBL" id="QUV95284.1"/>
    </source>
</evidence>
<name>A0ABX8B2X7_9BACT</name>
<dbReference type="EMBL" id="CP072643">
    <property type="protein sequence ID" value="QUV95284.1"/>
    <property type="molecule type" value="Genomic_DNA"/>
</dbReference>
<feature type="transmembrane region" description="Helical" evidence="1">
    <location>
        <begin position="71"/>
        <end position="90"/>
    </location>
</feature>
<dbReference type="RefSeq" id="WP_211423518.1">
    <property type="nucleotide sequence ID" value="NZ_CP072643.1"/>
</dbReference>
<dbReference type="Proteomes" id="UP000677668">
    <property type="component" value="Chromosome 2"/>
</dbReference>